<keyword evidence="6 8" id="KW-0067">ATP-binding</keyword>
<dbReference type="EMBL" id="CP014167">
    <property type="protein sequence ID" value="ANS74830.1"/>
    <property type="molecule type" value="Genomic_DNA"/>
</dbReference>
<keyword evidence="5 8" id="KW-0547">Nucleotide-binding</keyword>
<protein>
    <recommendedName>
        <fullName evidence="8">Pantothenate synthetase</fullName>
        <shortName evidence="8">PS</shortName>
        <ecNumber evidence="8">6.3.2.1</ecNumber>
    </recommendedName>
    <alternativeName>
        <fullName evidence="8">Pantoate--beta-alanine ligase</fullName>
    </alternativeName>
    <alternativeName>
        <fullName evidence="8">Pantoate-activating enzyme</fullName>
    </alternativeName>
</protein>
<dbReference type="GO" id="GO:0004592">
    <property type="term" value="F:pantoate-beta-alanine ligase activity"/>
    <property type="evidence" value="ECO:0007669"/>
    <property type="project" value="UniProtKB-UniRule"/>
</dbReference>
<dbReference type="NCBIfam" id="TIGR00018">
    <property type="entry name" value="panC"/>
    <property type="match status" value="1"/>
</dbReference>
<dbReference type="FunFam" id="3.40.50.620:FF:000013">
    <property type="entry name" value="Pantothenate synthetase"/>
    <property type="match status" value="1"/>
</dbReference>
<dbReference type="UniPathway" id="UPA00028">
    <property type="reaction ID" value="UER00005"/>
</dbReference>
<dbReference type="AlphaFoldDB" id="A0A1B1N065"/>
<feature type="binding site" evidence="8">
    <location>
        <position position="66"/>
    </location>
    <ligand>
        <name>(R)-pantoate</name>
        <dbReference type="ChEBI" id="CHEBI:15980"/>
    </ligand>
</feature>
<evidence type="ECO:0000256" key="8">
    <source>
        <dbReference type="HAMAP-Rule" id="MF_00158"/>
    </source>
</evidence>
<dbReference type="KEGG" id="pyg:AWM70_09680"/>
<feature type="active site" description="Proton donor" evidence="8">
    <location>
        <position position="43"/>
    </location>
</feature>
<gene>
    <name evidence="8" type="primary">panC</name>
    <name evidence="9" type="ORF">AWM70_09680</name>
</gene>
<evidence type="ECO:0000256" key="3">
    <source>
        <dbReference type="ARBA" id="ARBA00022598"/>
    </source>
</evidence>
<dbReference type="STRING" id="1462996.AWM70_09680"/>
<comment type="similarity">
    <text evidence="2 8">Belongs to the pantothenate synthetase family.</text>
</comment>
<organism evidence="9 10">
    <name type="scientific">Paenibacillus yonginensis</name>
    <dbReference type="NCBI Taxonomy" id="1462996"/>
    <lineage>
        <taxon>Bacteria</taxon>
        <taxon>Bacillati</taxon>
        <taxon>Bacillota</taxon>
        <taxon>Bacilli</taxon>
        <taxon>Bacillales</taxon>
        <taxon>Paenibacillaceae</taxon>
        <taxon>Paenibacillus</taxon>
    </lineage>
</organism>
<keyword evidence="8" id="KW-0963">Cytoplasm</keyword>
<dbReference type="InterPro" id="IPR014729">
    <property type="entry name" value="Rossmann-like_a/b/a_fold"/>
</dbReference>
<accession>A0A1B1N065</accession>
<dbReference type="InterPro" id="IPR042176">
    <property type="entry name" value="Pantoate_ligase_C"/>
</dbReference>
<dbReference type="Pfam" id="PF02569">
    <property type="entry name" value="Pantoate_ligase"/>
    <property type="match status" value="1"/>
</dbReference>
<feature type="binding site" evidence="8">
    <location>
        <position position="66"/>
    </location>
    <ligand>
        <name>beta-alanine</name>
        <dbReference type="ChEBI" id="CHEBI:57966"/>
    </ligand>
</feature>
<comment type="function">
    <text evidence="8">Catalyzes the condensation of pantoate with beta-alanine in an ATP-dependent reaction via a pantoyl-adenylate intermediate.</text>
</comment>
<evidence type="ECO:0000256" key="6">
    <source>
        <dbReference type="ARBA" id="ARBA00022840"/>
    </source>
</evidence>
<dbReference type="InterPro" id="IPR003721">
    <property type="entry name" value="Pantoate_ligase"/>
</dbReference>
<comment type="catalytic activity">
    <reaction evidence="7 8">
        <text>(R)-pantoate + beta-alanine + ATP = (R)-pantothenate + AMP + diphosphate + H(+)</text>
        <dbReference type="Rhea" id="RHEA:10912"/>
        <dbReference type="ChEBI" id="CHEBI:15378"/>
        <dbReference type="ChEBI" id="CHEBI:15980"/>
        <dbReference type="ChEBI" id="CHEBI:29032"/>
        <dbReference type="ChEBI" id="CHEBI:30616"/>
        <dbReference type="ChEBI" id="CHEBI:33019"/>
        <dbReference type="ChEBI" id="CHEBI:57966"/>
        <dbReference type="ChEBI" id="CHEBI:456215"/>
        <dbReference type="EC" id="6.3.2.1"/>
    </reaction>
</comment>
<reference evidence="9 10" key="1">
    <citation type="submission" date="2016-01" db="EMBL/GenBank/DDBJ databases">
        <title>Complete Genome Sequence of Paenibacillus yonginensis DCY84, a novel Plant Growth-Promoting Bacteria with Elicitation of Induced Systemic Resistance.</title>
        <authorList>
            <person name="Kim Y.J."/>
            <person name="Yang D.C."/>
            <person name="Sukweenadhi J."/>
        </authorList>
    </citation>
    <scope>NUCLEOTIDE SEQUENCE [LARGE SCALE GENOMIC DNA]</scope>
    <source>
        <strain evidence="9 10">DCY84</strain>
    </source>
</reference>
<comment type="pathway">
    <text evidence="1 8">Cofactor biosynthesis; (R)-pantothenate biosynthesis; (R)-pantothenate from (R)-pantoate and beta-alanine: step 1/1.</text>
</comment>
<dbReference type="HAMAP" id="MF_00158">
    <property type="entry name" value="PanC"/>
    <property type="match status" value="1"/>
</dbReference>
<dbReference type="GO" id="GO:0015940">
    <property type="term" value="P:pantothenate biosynthetic process"/>
    <property type="evidence" value="ECO:0007669"/>
    <property type="project" value="UniProtKB-UniRule"/>
</dbReference>
<feature type="binding site" evidence="8">
    <location>
        <begin position="189"/>
        <end position="192"/>
    </location>
    <ligand>
        <name>ATP</name>
        <dbReference type="ChEBI" id="CHEBI:30616"/>
    </ligand>
</feature>
<evidence type="ECO:0000256" key="4">
    <source>
        <dbReference type="ARBA" id="ARBA00022655"/>
    </source>
</evidence>
<dbReference type="Gene3D" id="3.40.50.620">
    <property type="entry name" value="HUPs"/>
    <property type="match status" value="1"/>
</dbReference>
<dbReference type="OrthoDB" id="9773087at2"/>
<evidence type="ECO:0000313" key="10">
    <source>
        <dbReference type="Proteomes" id="UP000092573"/>
    </source>
</evidence>
<proteinExistence type="inferred from homology"/>
<evidence type="ECO:0000256" key="5">
    <source>
        <dbReference type="ARBA" id="ARBA00022741"/>
    </source>
</evidence>
<feature type="binding site" evidence="8">
    <location>
        <begin position="36"/>
        <end position="43"/>
    </location>
    <ligand>
        <name>ATP</name>
        <dbReference type="ChEBI" id="CHEBI:30616"/>
    </ligand>
</feature>
<dbReference type="CDD" id="cd00560">
    <property type="entry name" value="PanC"/>
    <property type="match status" value="1"/>
</dbReference>
<evidence type="ECO:0000313" key="9">
    <source>
        <dbReference type="EMBL" id="ANS74830.1"/>
    </source>
</evidence>
<evidence type="ECO:0000256" key="1">
    <source>
        <dbReference type="ARBA" id="ARBA00004990"/>
    </source>
</evidence>
<feature type="binding site" evidence="8">
    <location>
        <position position="181"/>
    </location>
    <ligand>
        <name>ATP</name>
        <dbReference type="ChEBI" id="CHEBI:30616"/>
    </ligand>
</feature>
<comment type="miscellaneous">
    <text evidence="8">The reaction proceeds by a bi uni uni bi ping pong mechanism.</text>
</comment>
<dbReference type="Proteomes" id="UP000092573">
    <property type="component" value="Chromosome"/>
</dbReference>
<name>A0A1B1N065_9BACL</name>
<dbReference type="RefSeq" id="WP_068695877.1">
    <property type="nucleotide sequence ID" value="NZ_CP014167.1"/>
</dbReference>
<dbReference type="GO" id="GO:0005829">
    <property type="term" value="C:cytosol"/>
    <property type="evidence" value="ECO:0007669"/>
    <property type="project" value="TreeGrafter"/>
</dbReference>
<comment type="subcellular location">
    <subcellularLocation>
        <location evidence="8">Cytoplasm</location>
    </subcellularLocation>
</comment>
<comment type="subunit">
    <text evidence="8">Homodimer.</text>
</comment>
<feature type="binding site" evidence="8">
    <location>
        <position position="158"/>
    </location>
    <ligand>
        <name>(R)-pantoate</name>
        <dbReference type="ChEBI" id="CHEBI:15980"/>
    </ligand>
</feature>
<dbReference type="PANTHER" id="PTHR21299">
    <property type="entry name" value="CYTIDYLATE KINASE/PANTOATE-BETA-ALANINE LIGASE"/>
    <property type="match status" value="1"/>
</dbReference>
<keyword evidence="3 8" id="KW-0436">Ligase</keyword>
<dbReference type="SUPFAM" id="SSF52374">
    <property type="entry name" value="Nucleotidylyl transferase"/>
    <property type="match status" value="1"/>
</dbReference>
<evidence type="ECO:0000256" key="7">
    <source>
        <dbReference type="ARBA" id="ARBA00048258"/>
    </source>
</evidence>
<keyword evidence="10" id="KW-1185">Reference proteome</keyword>
<feature type="binding site" evidence="8">
    <location>
        <begin position="152"/>
        <end position="155"/>
    </location>
    <ligand>
        <name>ATP</name>
        <dbReference type="ChEBI" id="CHEBI:30616"/>
    </ligand>
</feature>
<evidence type="ECO:0000256" key="2">
    <source>
        <dbReference type="ARBA" id="ARBA00009256"/>
    </source>
</evidence>
<dbReference type="GO" id="GO:0005524">
    <property type="term" value="F:ATP binding"/>
    <property type="evidence" value="ECO:0007669"/>
    <property type="project" value="UniProtKB-KW"/>
</dbReference>
<dbReference type="PANTHER" id="PTHR21299:SF1">
    <property type="entry name" value="PANTOATE--BETA-ALANINE LIGASE"/>
    <property type="match status" value="1"/>
</dbReference>
<sequence>MMIIKEPKELQQELKRRRFEAAKQGRELTVGLVPTMGYLHEGHASLIRKARANDVVVLSIFVNPIQFGPNEDLDRYPRDAARDLALAEKECVDIVFMPEVQHMYPQPTKTKIQVEGLTSSLCGASRPGHFDGVTTVVAKLFHITKPDFAYFGMKDAQQVAVLSQMVADLNMDVQLVPCPIVRESDGMALSSRNVYLNEEQRSQALVLSASLKEAYELVQEQKSTTAAELKKLLTERIEAKPLAEIDYVEVLTFPELEPISEQTRLSDYEGDIIAALAVKFGSTRLIDNMLFQKKDVALHV</sequence>
<dbReference type="Gene3D" id="3.30.1300.10">
    <property type="entry name" value="Pantoate-beta-alanine ligase, C-terminal domain"/>
    <property type="match status" value="1"/>
</dbReference>
<dbReference type="EC" id="6.3.2.1" evidence="8"/>
<keyword evidence="4 8" id="KW-0566">Pantothenate biosynthesis</keyword>